<dbReference type="AlphaFoldDB" id="A0A4P7NRA9"/>
<evidence type="ECO:0000313" key="9">
    <source>
        <dbReference type="Proteomes" id="UP000294847"/>
    </source>
</evidence>
<evidence type="ECO:0000256" key="6">
    <source>
        <dbReference type="ARBA" id="ARBA00040136"/>
    </source>
</evidence>
<accession>A0A4P7NRA9</accession>
<reference evidence="8 9" key="1">
    <citation type="journal article" date="2019" name="Mol. Biol. Evol.">
        <title>Blast fungal genomes show frequent chromosomal changes, gene gains and losses, and effector gene turnover.</title>
        <authorList>
            <person name="Gomez Luciano L.B."/>
            <person name="Jason Tsai I."/>
            <person name="Chuma I."/>
            <person name="Tosa Y."/>
            <person name="Chen Y.H."/>
            <person name="Li J.Y."/>
            <person name="Li M.Y."/>
            <person name="Jade Lu M.Y."/>
            <person name="Nakayashiki H."/>
            <person name="Li W.H."/>
        </authorList>
    </citation>
    <scope>NUCLEOTIDE SEQUENCE [LARGE SCALE GENOMIC DNA]</scope>
    <source>
        <strain evidence="8">MZ5-1-6</strain>
    </source>
</reference>
<dbReference type="SUPFAM" id="SSF47113">
    <property type="entry name" value="Histone-fold"/>
    <property type="match status" value="2"/>
</dbReference>
<dbReference type="PANTHER" id="PTHR11380:SF5">
    <property type="entry name" value="TRANSCRIPTION INITIATION FACTOR TFIID SUBUNIT 13"/>
    <property type="match status" value="1"/>
</dbReference>
<evidence type="ECO:0000313" key="8">
    <source>
        <dbReference type="EMBL" id="QBZ64792.1"/>
    </source>
</evidence>
<feature type="region of interest" description="Disordered" evidence="7">
    <location>
        <begin position="114"/>
        <end position="164"/>
    </location>
</feature>
<evidence type="ECO:0000256" key="5">
    <source>
        <dbReference type="ARBA" id="ARBA00038392"/>
    </source>
</evidence>
<evidence type="ECO:0000256" key="3">
    <source>
        <dbReference type="ARBA" id="ARBA00023163"/>
    </source>
</evidence>
<dbReference type="GO" id="GO:0005669">
    <property type="term" value="C:transcription factor TFIID complex"/>
    <property type="evidence" value="ECO:0007669"/>
    <property type="project" value="TreeGrafter"/>
</dbReference>
<evidence type="ECO:0000256" key="1">
    <source>
        <dbReference type="ARBA" id="ARBA00004123"/>
    </source>
</evidence>
<evidence type="ECO:0000256" key="7">
    <source>
        <dbReference type="SAM" id="MobiDB-lite"/>
    </source>
</evidence>
<proteinExistence type="inferred from homology"/>
<dbReference type="Pfam" id="PF02269">
    <property type="entry name" value="TFIID-18kDa"/>
    <property type="match status" value="1"/>
</dbReference>
<comment type="subcellular location">
    <subcellularLocation>
        <location evidence="1">Nucleus</location>
    </subcellularLocation>
</comment>
<protein>
    <recommendedName>
        <fullName evidence="6">Transcription initiation factor TFIID subunit 13</fullName>
    </recommendedName>
</protein>
<dbReference type="InterPro" id="IPR009072">
    <property type="entry name" value="Histone-fold"/>
</dbReference>
<dbReference type="SMR" id="A0A4P7NRA9"/>
<keyword evidence="2" id="KW-0805">Transcription regulation</keyword>
<dbReference type="EMBL" id="CP034209">
    <property type="protein sequence ID" value="QBZ64792.1"/>
    <property type="molecule type" value="Genomic_DNA"/>
</dbReference>
<evidence type="ECO:0000256" key="4">
    <source>
        <dbReference type="ARBA" id="ARBA00023242"/>
    </source>
</evidence>
<dbReference type="CDD" id="cd07978">
    <property type="entry name" value="HFD_TAF13"/>
    <property type="match status" value="1"/>
</dbReference>
<dbReference type="GO" id="GO:0051123">
    <property type="term" value="P:RNA polymerase II preinitiation complex assembly"/>
    <property type="evidence" value="ECO:0007669"/>
    <property type="project" value="TreeGrafter"/>
</dbReference>
<name>A0A4P7NRA9_PYROR</name>
<dbReference type="InterPro" id="IPR003195">
    <property type="entry name" value="TFIID_TAF13"/>
</dbReference>
<dbReference type="Proteomes" id="UP000294847">
    <property type="component" value="Chromosome 6"/>
</dbReference>
<comment type="similarity">
    <text evidence="5">Belongs to the TAF13 family.</text>
</comment>
<dbReference type="VEuPathDB" id="FungiDB:M_BR32_EuGene_00070691"/>
<keyword evidence="4" id="KW-0539">Nucleus</keyword>
<evidence type="ECO:0000256" key="2">
    <source>
        <dbReference type="ARBA" id="ARBA00023015"/>
    </source>
</evidence>
<keyword evidence="3" id="KW-0804">Transcription</keyword>
<sequence length="164" mass="18337">MEPRARAGKNVGKMNFGNAELSSLLYGCGDVRQPLPETIKVMDEIATEFIQGLSFEATRVAQYSGRQKVKYQDFEFAFRRNPLHLGKVQEMFELKKQVTEARKMPGIDDDSLLKEAKQLAGETEPSTTGRGGKKRKIAAVQEEEELGEGDDDVLDEPDTVGKKR</sequence>
<dbReference type="OMA" id="QLMKDAD"/>
<gene>
    <name evidence="8" type="ORF">PoMZ_06493</name>
</gene>
<organism evidence="8 9">
    <name type="scientific">Pyricularia oryzae</name>
    <name type="common">Rice blast fungus</name>
    <name type="synonym">Magnaporthe oryzae</name>
    <dbReference type="NCBI Taxonomy" id="318829"/>
    <lineage>
        <taxon>Eukaryota</taxon>
        <taxon>Fungi</taxon>
        <taxon>Dikarya</taxon>
        <taxon>Ascomycota</taxon>
        <taxon>Pezizomycotina</taxon>
        <taxon>Sordariomycetes</taxon>
        <taxon>Sordariomycetidae</taxon>
        <taxon>Magnaporthales</taxon>
        <taxon>Pyriculariaceae</taxon>
        <taxon>Pyricularia</taxon>
    </lineage>
</organism>
<dbReference type="GO" id="GO:0046982">
    <property type="term" value="F:protein heterodimerization activity"/>
    <property type="evidence" value="ECO:0007669"/>
    <property type="project" value="InterPro"/>
</dbReference>
<dbReference type="PANTHER" id="PTHR11380">
    <property type="entry name" value="TRANSCRIPTION INITIATION FACTOR TFIID/SUPT3-RELATED"/>
    <property type="match status" value="1"/>
</dbReference>
<feature type="compositionally biased region" description="Acidic residues" evidence="7">
    <location>
        <begin position="141"/>
        <end position="158"/>
    </location>
</feature>
<dbReference type="Gene3D" id="1.10.20.10">
    <property type="entry name" value="Histone, subunit A"/>
    <property type="match status" value="1"/>
</dbReference>